<dbReference type="AlphaFoldDB" id="A0AAD8BRH5"/>
<evidence type="ECO:0000313" key="2">
    <source>
        <dbReference type="Proteomes" id="UP001233172"/>
    </source>
</evidence>
<dbReference type="EMBL" id="JASAOG010000047">
    <property type="protein sequence ID" value="KAK0058702.1"/>
    <property type="molecule type" value="Genomic_DNA"/>
</dbReference>
<comment type="caution">
    <text evidence="1">The sequence shown here is derived from an EMBL/GenBank/DDBJ whole genome shotgun (WGS) entry which is preliminary data.</text>
</comment>
<gene>
    <name evidence="1" type="ORF">Bpfe_012007</name>
</gene>
<protein>
    <submittedName>
        <fullName evidence="1">Uncharacterized protein</fullName>
    </submittedName>
</protein>
<evidence type="ECO:0000313" key="1">
    <source>
        <dbReference type="EMBL" id="KAK0058702.1"/>
    </source>
</evidence>
<name>A0AAD8BRH5_BIOPF</name>
<reference evidence="1" key="2">
    <citation type="submission" date="2023-04" db="EMBL/GenBank/DDBJ databases">
        <authorList>
            <person name="Bu L."/>
            <person name="Lu L."/>
            <person name="Laidemitt M.R."/>
            <person name="Zhang S.M."/>
            <person name="Mutuku M."/>
            <person name="Mkoji G."/>
            <person name="Steinauer M."/>
            <person name="Loker E.S."/>
        </authorList>
    </citation>
    <scope>NUCLEOTIDE SEQUENCE</scope>
    <source>
        <strain evidence="1">KasaAsao</strain>
        <tissue evidence="1">Whole Snail</tissue>
    </source>
</reference>
<sequence length="665" mass="75442">MGFTKHVPVTLSNHQLQNLESLKKKQHCRTLLTDLLDFRMKTIYEESAGSVQAFNQNRRFRKIKKQSPLRKFFKTLLHFFIPECMDSIATGITEKSTKKCCSRIPFVNICTDSYTSGLTTREKTTNISCITCSNFSDLPTINKCIDSCTTDRTRENSTKKSCRSSPNVSDCHSIDKCLDSCSADTMTRPKPTNRSCRLGTCNASELSYINRYICTCHKGTQTDLFNCLSSNDTQVSSVSTECPLMNPNICSKDANDTISLTIDSLNETSDLPSPSVCANSSLLDPESHLADNELTSHWVIKSHHCLQENWSGSISLCSSCLYENDDASVTSDLEEGCFQQKISKFEEGCTTLPMIKYSTNLVNNKIQEDESKMILPHGAVYLNGVYFLENSFWNIWGMYQPCPTIKEYHNNSKNAEKLCNKCRESSAKCLVGLTFSPCNRHHWDLRESIATVTQDLQISMHSGKSETSELFENCPNNFVPDLAQPLKGTTLDKSNLIDTVLPDLFIHNDIYIEDDYLQDYISLENIPMSCKVDEIMKRCQCFRKKEFFNQSHSSTKDCLIDHSQRTEDIVDVSMFHQSTYPCSYNRFRRRHQSSPAFSCKNTCLACTETQTDVSSFQYCGDQCVSWDPYLGLEIAFGCSVMDANVCIEDTDSVLYHFRAEKCVPW</sequence>
<keyword evidence="2" id="KW-1185">Reference proteome</keyword>
<proteinExistence type="predicted"/>
<accession>A0AAD8BRH5</accession>
<organism evidence="1 2">
    <name type="scientific">Biomphalaria pfeifferi</name>
    <name type="common">Bloodfluke planorb</name>
    <name type="synonym">Freshwater snail</name>
    <dbReference type="NCBI Taxonomy" id="112525"/>
    <lineage>
        <taxon>Eukaryota</taxon>
        <taxon>Metazoa</taxon>
        <taxon>Spiralia</taxon>
        <taxon>Lophotrochozoa</taxon>
        <taxon>Mollusca</taxon>
        <taxon>Gastropoda</taxon>
        <taxon>Heterobranchia</taxon>
        <taxon>Euthyneura</taxon>
        <taxon>Panpulmonata</taxon>
        <taxon>Hygrophila</taxon>
        <taxon>Lymnaeoidea</taxon>
        <taxon>Planorbidae</taxon>
        <taxon>Biomphalaria</taxon>
    </lineage>
</organism>
<reference evidence="1" key="1">
    <citation type="journal article" date="2023" name="PLoS Negl. Trop. Dis.">
        <title>A genome sequence for Biomphalaria pfeifferi, the major vector snail for the human-infecting parasite Schistosoma mansoni.</title>
        <authorList>
            <person name="Bu L."/>
            <person name="Lu L."/>
            <person name="Laidemitt M.R."/>
            <person name="Zhang S.M."/>
            <person name="Mutuku M."/>
            <person name="Mkoji G."/>
            <person name="Steinauer M."/>
            <person name="Loker E.S."/>
        </authorList>
    </citation>
    <scope>NUCLEOTIDE SEQUENCE</scope>
    <source>
        <strain evidence="1">KasaAsao</strain>
    </source>
</reference>
<dbReference type="Proteomes" id="UP001233172">
    <property type="component" value="Unassembled WGS sequence"/>
</dbReference>